<organism evidence="2 3">
    <name type="scientific">Periconia digitata</name>
    <dbReference type="NCBI Taxonomy" id="1303443"/>
    <lineage>
        <taxon>Eukaryota</taxon>
        <taxon>Fungi</taxon>
        <taxon>Dikarya</taxon>
        <taxon>Ascomycota</taxon>
        <taxon>Pezizomycotina</taxon>
        <taxon>Dothideomycetes</taxon>
        <taxon>Pleosporomycetidae</taxon>
        <taxon>Pleosporales</taxon>
        <taxon>Massarineae</taxon>
        <taxon>Periconiaceae</taxon>
        <taxon>Periconia</taxon>
    </lineage>
</organism>
<dbReference type="OrthoDB" id="5519740at2759"/>
<dbReference type="InterPro" id="IPR011008">
    <property type="entry name" value="Dimeric_a/b-barrel"/>
</dbReference>
<dbReference type="PANTHER" id="PTHR33606">
    <property type="entry name" value="PROTEIN YCII"/>
    <property type="match status" value="1"/>
</dbReference>
<reference evidence="2" key="1">
    <citation type="submission" date="2023-01" db="EMBL/GenBank/DDBJ databases">
        <authorList>
            <person name="Van Ghelder C."/>
            <person name="Rancurel C."/>
        </authorList>
    </citation>
    <scope>NUCLEOTIDE SEQUENCE</scope>
    <source>
        <strain evidence="2">CNCM I-4278</strain>
    </source>
</reference>
<accession>A0A9W4UT80</accession>
<sequence>MAPRHEFLFIAYDFPGVAESKFKLVEAHENMIKEEKANNSSVEWLAGGPFFKEHGAVPPDMIGSWGILYAPTKQDAVERLKKDPFTTEKIWDWEKVTIVDSISGMRLPLPNPGTEGAGRF</sequence>
<dbReference type="PANTHER" id="PTHR33606:SF3">
    <property type="entry name" value="PROTEIN YCII"/>
    <property type="match status" value="1"/>
</dbReference>
<protein>
    <recommendedName>
        <fullName evidence="1">YCII-related domain-containing protein</fullName>
    </recommendedName>
</protein>
<proteinExistence type="predicted"/>
<dbReference type="Gene3D" id="3.30.70.1060">
    <property type="entry name" value="Dimeric alpha+beta barrel"/>
    <property type="match status" value="1"/>
</dbReference>
<dbReference type="InterPro" id="IPR051807">
    <property type="entry name" value="Sec-metab_biosynth-assoc"/>
</dbReference>
<keyword evidence="3" id="KW-1185">Reference proteome</keyword>
<evidence type="ECO:0000259" key="1">
    <source>
        <dbReference type="Pfam" id="PF03795"/>
    </source>
</evidence>
<evidence type="ECO:0000313" key="2">
    <source>
        <dbReference type="EMBL" id="CAI6340541.1"/>
    </source>
</evidence>
<gene>
    <name evidence="2" type="ORF">PDIGIT_LOCUS13721</name>
</gene>
<comment type="caution">
    <text evidence="2">The sequence shown here is derived from an EMBL/GenBank/DDBJ whole genome shotgun (WGS) entry which is preliminary data.</text>
</comment>
<dbReference type="SUPFAM" id="SSF54909">
    <property type="entry name" value="Dimeric alpha+beta barrel"/>
    <property type="match status" value="1"/>
</dbReference>
<dbReference type="InterPro" id="IPR005545">
    <property type="entry name" value="YCII"/>
</dbReference>
<dbReference type="AlphaFoldDB" id="A0A9W4UT80"/>
<feature type="domain" description="YCII-related" evidence="1">
    <location>
        <begin position="7"/>
        <end position="91"/>
    </location>
</feature>
<dbReference type="Pfam" id="PF03795">
    <property type="entry name" value="YCII"/>
    <property type="match status" value="1"/>
</dbReference>
<evidence type="ECO:0000313" key="3">
    <source>
        <dbReference type="Proteomes" id="UP001152607"/>
    </source>
</evidence>
<dbReference type="Proteomes" id="UP001152607">
    <property type="component" value="Unassembled WGS sequence"/>
</dbReference>
<name>A0A9W4UT80_9PLEO</name>
<dbReference type="EMBL" id="CAOQHR010000010">
    <property type="protein sequence ID" value="CAI6340541.1"/>
    <property type="molecule type" value="Genomic_DNA"/>
</dbReference>